<dbReference type="GO" id="GO:0140359">
    <property type="term" value="F:ABC-type transporter activity"/>
    <property type="evidence" value="ECO:0007669"/>
    <property type="project" value="InterPro"/>
</dbReference>
<feature type="transmembrane region" description="Helical" evidence="6">
    <location>
        <begin position="65"/>
        <end position="87"/>
    </location>
</feature>
<feature type="transmembrane region" description="Helical" evidence="6">
    <location>
        <begin position="230"/>
        <end position="247"/>
    </location>
</feature>
<dbReference type="OrthoDB" id="9786643at2"/>
<feature type="domain" description="ABC-2 type transporter transmembrane" evidence="7">
    <location>
        <begin position="60"/>
        <end position="247"/>
    </location>
</feature>
<dbReference type="Pfam" id="PF12698">
    <property type="entry name" value="ABC2_membrane_3"/>
    <property type="match status" value="1"/>
</dbReference>
<evidence type="ECO:0000256" key="5">
    <source>
        <dbReference type="ARBA" id="ARBA00023136"/>
    </source>
</evidence>
<dbReference type="PIRSF" id="PIRSF006648">
    <property type="entry name" value="DrrB"/>
    <property type="match status" value="1"/>
</dbReference>
<dbReference type="Proteomes" id="UP000324973">
    <property type="component" value="Unassembled WGS sequence"/>
</dbReference>
<evidence type="ECO:0000256" key="1">
    <source>
        <dbReference type="ARBA" id="ARBA00004141"/>
    </source>
</evidence>
<comment type="similarity">
    <text evidence="2">Belongs to the ABC-2 integral membrane protein family.</text>
</comment>
<evidence type="ECO:0000313" key="9">
    <source>
        <dbReference type="Proteomes" id="UP000324973"/>
    </source>
</evidence>
<dbReference type="InterPro" id="IPR000412">
    <property type="entry name" value="ABC_2_transport"/>
</dbReference>
<feature type="transmembrane region" description="Helical" evidence="6">
    <location>
        <begin position="33"/>
        <end position="53"/>
    </location>
</feature>
<accession>A0A5D4XQR1</accession>
<dbReference type="PANTHER" id="PTHR43229:SF3">
    <property type="entry name" value="ABC-TYPE MULTIDRUG TRANSPORT SYSTEM, PERMEASE COMPONENT"/>
    <property type="match status" value="1"/>
</dbReference>
<dbReference type="AlphaFoldDB" id="A0A5D4XQR1"/>
<organism evidence="8 9">
    <name type="scientific">Luteimonas viscosa</name>
    <dbReference type="NCBI Taxonomy" id="1132694"/>
    <lineage>
        <taxon>Bacteria</taxon>
        <taxon>Pseudomonadati</taxon>
        <taxon>Pseudomonadota</taxon>
        <taxon>Gammaproteobacteria</taxon>
        <taxon>Lysobacterales</taxon>
        <taxon>Lysobacteraceae</taxon>
        <taxon>Luteimonas</taxon>
    </lineage>
</organism>
<feature type="transmembrane region" description="Helical" evidence="6">
    <location>
        <begin position="108"/>
        <end position="131"/>
    </location>
</feature>
<dbReference type="EMBL" id="VTFT01000001">
    <property type="protein sequence ID" value="TYT27038.1"/>
    <property type="molecule type" value="Genomic_DNA"/>
</dbReference>
<name>A0A5D4XQR1_9GAMM</name>
<protein>
    <submittedName>
        <fullName evidence="8">ABC transporter permease</fullName>
    </submittedName>
</protein>
<comment type="caution">
    <text evidence="8">The sequence shown here is derived from an EMBL/GenBank/DDBJ whole genome shotgun (WGS) entry which is preliminary data.</text>
</comment>
<feature type="transmembrane region" description="Helical" evidence="6">
    <location>
        <begin position="175"/>
        <end position="194"/>
    </location>
</feature>
<evidence type="ECO:0000256" key="3">
    <source>
        <dbReference type="ARBA" id="ARBA00022692"/>
    </source>
</evidence>
<evidence type="ECO:0000313" key="8">
    <source>
        <dbReference type="EMBL" id="TYT27038.1"/>
    </source>
</evidence>
<sequence length="255" mass="27016">MTDAIAPTVAHTPWRAYWLEAKYELLRMLREPAFCAPVVAFPAMFYLLFGVLLNRGNAAAAEYLLASYGVFGVVGAALFGFGVTIAMDRERGYLRLRRALPTPPGAQLLAKMAMAMLFAAIISVVLALLAATAGGVSLAPRQWAGLFAVNVAGVLPFAAIGLWVGTLVGGNAAPVLLNLIYLPMAFLSGLWLPLSMLPDWLARIAPAWPAYHLGQLALKVVGHDGGGAPWLHLLVLAVVTVACFVLAQRRLAAAG</sequence>
<dbReference type="GO" id="GO:0043190">
    <property type="term" value="C:ATP-binding cassette (ABC) transporter complex"/>
    <property type="evidence" value="ECO:0007669"/>
    <property type="project" value="InterPro"/>
</dbReference>
<keyword evidence="9" id="KW-1185">Reference proteome</keyword>
<dbReference type="PANTHER" id="PTHR43229">
    <property type="entry name" value="NODULATION PROTEIN J"/>
    <property type="match status" value="1"/>
</dbReference>
<keyword evidence="3 6" id="KW-0812">Transmembrane</keyword>
<dbReference type="InterPro" id="IPR051784">
    <property type="entry name" value="Nod_factor_ABC_transporter"/>
</dbReference>
<reference evidence="8 9" key="1">
    <citation type="submission" date="2019-08" db="EMBL/GenBank/DDBJ databases">
        <title>Luteimonas viscosus sp. nov., isolated from soil of a sunflower field.</title>
        <authorList>
            <person name="Jianli Z."/>
            <person name="Ying Z."/>
        </authorList>
    </citation>
    <scope>NUCLEOTIDE SEQUENCE [LARGE SCALE GENOMIC DNA]</scope>
    <source>
        <strain evidence="8 9">XBU10</strain>
    </source>
</reference>
<dbReference type="InterPro" id="IPR013525">
    <property type="entry name" value="ABC2_TM"/>
</dbReference>
<evidence type="ECO:0000259" key="7">
    <source>
        <dbReference type="Pfam" id="PF12698"/>
    </source>
</evidence>
<evidence type="ECO:0000256" key="4">
    <source>
        <dbReference type="ARBA" id="ARBA00022989"/>
    </source>
</evidence>
<proteinExistence type="inferred from homology"/>
<keyword evidence="4 6" id="KW-1133">Transmembrane helix</keyword>
<evidence type="ECO:0000256" key="2">
    <source>
        <dbReference type="ARBA" id="ARBA00007783"/>
    </source>
</evidence>
<keyword evidence="5 6" id="KW-0472">Membrane</keyword>
<gene>
    <name evidence="8" type="ORF">FZO89_12635</name>
</gene>
<dbReference type="RefSeq" id="WP_149103591.1">
    <property type="nucleotide sequence ID" value="NZ_VTFT01000001.1"/>
</dbReference>
<feature type="transmembrane region" description="Helical" evidence="6">
    <location>
        <begin position="143"/>
        <end position="168"/>
    </location>
</feature>
<comment type="subcellular location">
    <subcellularLocation>
        <location evidence="1">Membrane</location>
        <topology evidence="1">Multi-pass membrane protein</topology>
    </subcellularLocation>
</comment>
<evidence type="ECO:0000256" key="6">
    <source>
        <dbReference type="SAM" id="Phobius"/>
    </source>
</evidence>